<keyword evidence="5" id="KW-0804">Transcription</keyword>
<dbReference type="InterPro" id="IPR013249">
    <property type="entry name" value="RNA_pol_sigma70_r4_t2"/>
</dbReference>
<dbReference type="PANTHER" id="PTHR43133:SF8">
    <property type="entry name" value="RNA POLYMERASE SIGMA FACTOR HI_1459-RELATED"/>
    <property type="match status" value="1"/>
</dbReference>
<comment type="caution">
    <text evidence="8">The sequence shown here is derived from an EMBL/GenBank/DDBJ whole genome shotgun (WGS) entry which is preliminary data.</text>
</comment>
<dbReference type="SUPFAM" id="SSF88659">
    <property type="entry name" value="Sigma3 and sigma4 domains of RNA polymerase sigma factors"/>
    <property type="match status" value="1"/>
</dbReference>
<evidence type="ECO:0000256" key="4">
    <source>
        <dbReference type="ARBA" id="ARBA00023125"/>
    </source>
</evidence>
<evidence type="ECO:0000259" key="6">
    <source>
        <dbReference type="Pfam" id="PF04542"/>
    </source>
</evidence>
<dbReference type="InterPro" id="IPR036388">
    <property type="entry name" value="WH-like_DNA-bd_sf"/>
</dbReference>
<dbReference type="InterPro" id="IPR013325">
    <property type="entry name" value="RNA_pol_sigma_r2"/>
</dbReference>
<sequence>MQSQFEDFIHLHVSALRVYCNKLTASKEDGEDLYQTTLEKAYRSFHEEIELNRAYLFRIAKNTWIDGFRKKTVQQMPLIDEYPSNHIHPLNIREAFEILADHLSVRQTVLLLMIDIFGFTAKETAAHIDSTEGAVKEAIKRTRLRLSRLVAETNSYEQKKMFNNSFKGMSHELMEQFIDAFRSGNIHQIYTSYKNLRDCGLDVSRVRKQADYFYFDFLDPNGHLIRISSKKNLK</sequence>
<proteinExistence type="inferred from homology"/>
<evidence type="ECO:0000256" key="2">
    <source>
        <dbReference type="ARBA" id="ARBA00023015"/>
    </source>
</evidence>
<evidence type="ECO:0000256" key="5">
    <source>
        <dbReference type="ARBA" id="ARBA00023163"/>
    </source>
</evidence>
<dbReference type="SUPFAM" id="SSF88946">
    <property type="entry name" value="Sigma2 domain of RNA polymerase sigma factors"/>
    <property type="match status" value="1"/>
</dbReference>
<gene>
    <name evidence="8" type="ORF">Q5Y73_20365</name>
</gene>
<feature type="domain" description="RNA polymerase sigma-70 region 2" evidence="6">
    <location>
        <begin position="9"/>
        <end position="71"/>
    </location>
</feature>
<dbReference type="Pfam" id="PF08281">
    <property type="entry name" value="Sigma70_r4_2"/>
    <property type="match status" value="1"/>
</dbReference>
<dbReference type="PANTHER" id="PTHR43133">
    <property type="entry name" value="RNA POLYMERASE ECF-TYPE SIGMA FACTO"/>
    <property type="match status" value="1"/>
</dbReference>
<dbReference type="InterPro" id="IPR039425">
    <property type="entry name" value="RNA_pol_sigma-70-like"/>
</dbReference>
<dbReference type="NCBIfam" id="TIGR02937">
    <property type="entry name" value="sigma70-ECF"/>
    <property type="match status" value="1"/>
</dbReference>
<keyword evidence="4" id="KW-0238">DNA-binding</keyword>
<name>A0ABT9J4Q8_9BACL</name>
<dbReference type="Gene3D" id="1.10.10.10">
    <property type="entry name" value="Winged helix-like DNA-binding domain superfamily/Winged helix DNA-binding domain"/>
    <property type="match status" value="1"/>
</dbReference>
<dbReference type="Gene3D" id="1.10.1740.10">
    <property type="match status" value="1"/>
</dbReference>
<dbReference type="Pfam" id="PF04542">
    <property type="entry name" value="Sigma70_r2"/>
    <property type="match status" value="1"/>
</dbReference>
<dbReference type="RefSeq" id="WP_305993756.1">
    <property type="nucleotide sequence ID" value="NZ_JAVAMP010000014.1"/>
</dbReference>
<dbReference type="InterPro" id="IPR014284">
    <property type="entry name" value="RNA_pol_sigma-70_dom"/>
</dbReference>
<evidence type="ECO:0000259" key="7">
    <source>
        <dbReference type="Pfam" id="PF08281"/>
    </source>
</evidence>
<keyword evidence="9" id="KW-1185">Reference proteome</keyword>
<dbReference type="Proteomes" id="UP001231941">
    <property type="component" value="Unassembled WGS sequence"/>
</dbReference>
<dbReference type="InterPro" id="IPR007627">
    <property type="entry name" value="RNA_pol_sigma70_r2"/>
</dbReference>
<protein>
    <submittedName>
        <fullName evidence="8">RNA polymerase sigma factor</fullName>
    </submittedName>
</protein>
<dbReference type="EMBL" id="JAVAMP010000014">
    <property type="protein sequence ID" value="MDP5276452.1"/>
    <property type="molecule type" value="Genomic_DNA"/>
</dbReference>
<keyword evidence="2" id="KW-0805">Transcription regulation</keyword>
<evidence type="ECO:0000313" key="9">
    <source>
        <dbReference type="Proteomes" id="UP001231941"/>
    </source>
</evidence>
<accession>A0ABT9J4Q8</accession>
<evidence type="ECO:0000256" key="3">
    <source>
        <dbReference type="ARBA" id="ARBA00023082"/>
    </source>
</evidence>
<reference evidence="8 9" key="1">
    <citation type="submission" date="2023-08" db="EMBL/GenBank/DDBJ databases">
        <authorList>
            <person name="Park J.-S."/>
        </authorList>
    </citation>
    <scope>NUCLEOTIDE SEQUENCE [LARGE SCALE GENOMIC DNA]</scope>
    <source>
        <strain evidence="8 9">2205SS18-9</strain>
    </source>
</reference>
<dbReference type="InterPro" id="IPR013324">
    <property type="entry name" value="RNA_pol_sigma_r3/r4-like"/>
</dbReference>
<comment type="similarity">
    <text evidence="1">Belongs to the sigma-70 factor family. ECF subfamily.</text>
</comment>
<keyword evidence="3" id="KW-0731">Sigma factor</keyword>
<evidence type="ECO:0000313" key="8">
    <source>
        <dbReference type="EMBL" id="MDP5276452.1"/>
    </source>
</evidence>
<feature type="domain" description="RNA polymerase sigma factor 70 region 4 type 2" evidence="7">
    <location>
        <begin position="101"/>
        <end position="146"/>
    </location>
</feature>
<organism evidence="8 9">
    <name type="scientific">Chengkuizengella axinellae</name>
    <dbReference type="NCBI Taxonomy" id="3064388"/>
    <lineage>
        <taxon>Bacteria</taxon>
        <taxon>Bacillati</taxon>
        <taxon>Bacillota</taxon>
        <taxon>Bacilli</taxon>
        <taxon>Bacillales</taxon>
        <taxon>Paenibacillaceae</taxon>
        <taxon>Chengkuizengella</taxon>
    </lineage>
</organism>
<evidence type="ECO:0000256" key="1">
    <source>
        <dbReference type="ARBA" id="ARBA00010641"/>
    </source>
</evidence>